<keyword evidence="2" id="KW-0479">Metal-binding</keyword>
<keyword evidence="1" id="KW-0349">Heme</keyword>
<dbReference type="AlphaFoldDB" id="A0A381VCT2"/>
<evidence type="ECO:0000259" key="4">
    <source>
        <dbReference type="PROSITE" id="PS51007"/>
    </source>
</evidence>
<dbReference type="GO" id="GO:0020037">
    <property type="term" value="F:heme binding"/>
    <property type="evidence" value="ECO:0007669"/>
    <property type="project" value="InterPro"/>
</dbReference>
<gene>
    <name evidence="5" type="ORF">METZ01_LOCUS91034</name>
</gene>
<evidence type="ECO:0000256" key="1">
    <source>
        <dbReference type="ARBA" id="ARBA00022617"/>
    </source>
</evidence>
<dbReference type="GO" id="GO:0009055">
    <property type="term" value="F:electron transfer activity"/>
    <property type="evidence" value="ECO:0007669"/>
    <property type="project" value="InterPro"/>
</dbReference>
<organism evidence="5">
    <name type="scientific">marine metagenome</name>
    <dbReference type="NCBI Taxonomy" id="408172"/>
    <lineage>
        <taxon>unclassified sequences</taxon>
        <taxon>metagenomes</taxon>
        <taxon>ecological metagenomes</taxon>
    </lineage>
</organism>
<proteinExistence type="predicted"/>
<evidence type="ECO:0000313" key="5">
    <source>
        <dbReference type="EMBL" id="SVA38180.1"/>
    </source>
</evidence>
<protein>
    <recommendedName>
        <fullName evidence="4">Cytochrome c domain-containing protein</fullName>
    </recommendedName>
</protein>
<dbReference type="EMBL" id="UINC01008486">
    <property type="protein sequence ID" value="SVA38180.1"/>
    <property type="molecule type" value="Genomic_DNA"/>
</dbReference>
<evidence type="ECO:0000256" key="2">
    <source>
        <dbReference type="ARBA" id="ARBA00022723"/>
    </source>
</evidence>
<dbReference type="PROSITE" id="PS51007">
    <property type="entry name" value="CYTC"/>
    <property type="match status" value="1"/>
</dbReference>
<dbReference type="InterPro" id="IPR009056">
    <property type="entry name" value="Cyt_c-like_dom"/>
</dbReference>
<feature type="domain" description="Cytochrome c" evidence="4">
    <location>
        <begin position="1"/>
        <end position="135"/>
    </location>
</feature>
<accession>A0A381VCT2</accession>
<reference evidence="5" key="1">
    <citation type="submission" date="2018-05" db="EMBL/GenBank/DDBJ databases">
        <authorList>
            <person name="Lanie J.A."/>
            <person name="Ng W.-L."/>
            <person name="Kazmierczak K.M."/>
            <person name="Andrzejewski T.M."/>
            <person name="Davidsen T.M."/>
            <person name="Wayne K.J."/>
            <person name="Tettelin H."/>
            <person name="Glass J.I."/>
            <person name="Rusch D."/>
            <person name="Podicherti R."/>
            <person name="Tsui H.-C.T."/>
            <person name="Winkler M.E."/>
        </authorList>
    </citation>
    <scope>NUCLEOTIDE SEQUENCE</scope>
</reference>
<keyword evidence="3" id="KW-0408">Iron</keyword>
<dbReference type="GO" id="GO:0046872">
    <property type="term" value="F:metal ion binding"/>
    <property type="evidence" value="ECO:0007669"/>
    <property type="project" value="UniProtKB-KW"/>
</dbReference>
<evidence type="ECO:0000256" key="3">
    <source>
        <dbReference type="ARBA" id="ARBA00023004"/>
    </source>
</evidence>
<sequence length="135" mass="14637">LRGKAVFRSPKAGCSTCHSMAYVGGKLGPDLTRIGQVRKKMDLLEAVVFPSASFVRSYETMQVTTGDGGVLTGIIRDQDAGQVTLALSPEKSERVERGNIENIESLNVSLMPAGMNYILTQQELADLITYLEASR</sequence>
<dbReference type="PANTHER" id="PTHR33546">
    <property type="entry name" value="LARGE, MULTIFUNCTIONAL SECRETED PROTEIN-RELATED"/>
    <property type="match status" value="1"/>
</dbReference>
<dbReference type="InterPro" id="IPR013427">
    <property type="entry name" value="Haem-bd_dom_put"/>
</dbReference>
<name>A0A381VCT2_9ZZZZ</name>
<feature type="non-terminal residue" evidence="5">
    <location>
        <position position="1"/>
    </location>
</feature>
<dbReference type="NCBIfam" id="TIGR02603">
    <property type="entry name" value="CxxCH_TIGR02603"/>
    <property type="match status" value="1"/>
</dbReference>
<dbReference type="Gene3D" id="1.10.760.10">
    <property type="entry name" value="Cytochrome c-like domain"/>
    <property type="match status" value="1"/>
</dbReference>
<dbReference type="SUPFAM" id="SSF46626">
    <property type="entry name" value="Cytochrome c"/>
    <property type="match status" value="1"/>
</dbReference>
<dbReference type="InterPro" id="IPR036909">
    <property type="entry name" value="Cyt_c-like_dom_sf"/>
</dbReference>
<dbReference type="PANTHER" id="PTHR33546:SF1">
    <property type="entry name" value="LARGE, MULTIFUNCTIONAL SECRETED PROTEIN"/>
    <property type="match status" value="1"/>
</dbReference>